<name>C8X7G3_NAKMY</name>
<feature type="region of interest" description="Disordered" evidence="1">
    <location>
        <begin position="288"/>
        <end position="307"/>
    </location>
</feature>
<dbReference type="GO" id="GO:0015074">
    <property type="term" value="P:DNA integration"/>
    <property type="evidence" value="ECO:0007669"/>
    <property type="project" value="InterPro"/>
</dbReference>
<dbReference type="InterPro" id="IPR012337">
    <property type="entry name" value="RNaseH-like_sf"/>
</dbReference>
<dbReference type="KEGG" id="nml:Namu_2560"/>
<evidence type="ECO:0000256" key="1">
    <source>
        <dbReference type="SAM" id="MobiDB-lite"/>
    </source>
</evidence>
<dbReference type="Proteomes" id="UP000002218">
    <property type="component" value="Chromosome"/>
</dbReference>
<organism evidence="3 4">
    <name type="scientific">Nakamurella multipartita (strain ATCC 700099 / DSM 44233 / CIP 104796 / JCM 9543 / NBRC 105858 / Y-104)</name>
    <name type="common">Microsphaera multipartita</name>
    <dbReference type="NCBI Taxonomy" id="479431"/>
    <lineage>
        <taxon>Bacteria</taxon>
        <taxon>Bacillati</taxon>
        <taxon>Actinomycetota</taxon>
        <taxon>Actinomycetes</taxon>
        <taxon>Nakamurellales</taxon>
        <taxon>Nakamurellaceae</taxon>
        <taxon>Nakamurella</taxon>
    </lineage>
</organism>
<dbReference type="HOGENOM" id="CLU_775752_0_0_11"/>
<dbReference type="EMBL" id="CP001737">
    <property type="protein sequence ID" value="ACV78916.1"/>
    <property type="molecule type" value="Genomic_DNA"/>
</dbReference>
<sequence length="307" mass="34454">MADSPPGGSPMHGLLDDEVAAVLALFDEWGETDRSHRKLAHRGSYLGRVWVSPSTVRRVLFLADKHFRPLPKPGRSSKRPFPEWAEYKPNSLWIYDTTHFTRAGMAVLIVEDLVSRKWLSTVVSAEETSTQVQVGFTRALHAEGLLQLVDARHDDGRVDLGVDDEHRPILLAISDNGPQMTSGSTREFMALCAIAQHFGRPGTPTDQAWIESLNGHLKAEYPHLLAIRDPATLRAELDQVRAHYNGVRLHQGIGYVCPNDEHQGRGAQIRKARQAGLETARQRRLTWHREHRNDQHQPPAPEPDDVG</sequence>
<dbReference type="PROSITE" id="PS50994">
    <property type="entry name" value="INTEGRASE"/>
    <property type="match status" value="1"/>
</dbReference>
<dbReference type="SUPFAM" id="SSF53098">
    <property type="entry name" value="Ribonuclease H-like"/>
    <property type="match status" value="1"/>
</dbReference>
<reference evidence="4" key="1">
    <citation type="submission" date="2009-09" db="EMBL/GenBank/DDBJ databases">
        <title>The complete genome of Nakamurella multipartita DSM 44233.</title>
        <authorList>
            <consortium name="US DOE Joint Genome Institute (JGI-PGF)"/>
            <person name="Lucas S."/>
            <person name="Copeland A."/>
            <person name="Lapidus A."/>
            <person name="Glavina del Rio T."/>
            <person name="Dalin E."/>
            <person name="Tice H."/>
            <person name="Bruce D."/>
            <person name="Goodwin L."/>
            <person name="Pitluck S."/>
            <person name="Kyrpides N."/>
            <person name="Mavromatis K."/>
            <person name="Ivanova N."/>
            <person name="Ovchinnikova G."/>
            <person name="Sims D."/>
            <person name="Meincke L."/>
            <person name="Brettin T."/>
            <person name="Detter J.C."/>
            <person name="Han C."/>
            <person name="Larimer F."/>
            <person name="Land M."/>
            <person name="Hauser L."/>
            <person name="Markowitz V."/>
            <person name="Cheng J.-F."/>
            <person name="Hugenholtz P."/>
            <person name="Woyke T."/>
            <person name="Wu D."/>
            <person name="Klenk H.-P."/>
            <person name="Eisen J.A."/>
        </authorList>
    </citation>
    <scope>NUCLEOTIDE SEQUENCE [LARGE SCALE GENOMIC DNA]</scope>
    <source>
        <strain evidence="4">ATCC 700099 / DSM 44233 / CIP 104796 / JCM 9543 / NBRC 105858 / Y-104</strain>
    </source>
</reference>
<dbReference type="Pfam" id="PF13683">
    <property type="entry name" value="rve_3"/>
    <property type="match status" value="1"/>
</dbReference>
<evidence type="ECO:0000313" key="4">
    <source>
        <dbReference type="Proteomes" id="UP000002218"/>
    </source>
</evidence>
<dbReference type="InterPro" id="IPR001584">
    <property type="entry name" value="Integrase_cat-core"/>
</dbReference>
<gene>
    <name evidence="3" type="ordered locus">Namu_2560</name>
</gene>
<evidence type="ECO:0000259" key="2">
    <source>
        <dbReference type="PROSITE" id="PS50994"/>
    </source>
</evidence>
<dbReference type="AlphaFoldDB" id="C8X7G3"/>
<dbReference type="InParanoid" id="C8X7G3"/>
<accession>C8X7G3</accession>
<proteinExistence type="predicted"/>
<dbReference type="InterPro" id="IPR036397">
    <property type="entry name" value="RNaseH_sf"/>
</dbReference>
<dbReference type="RefSeq" id="WP_015747798.1">
    <property type="nucleotide sequence ID" value="NC_013235.1"/>
</dbReference>
<dbReference type="PANTHER" id="PTHR46889:SF4">
    <property type="entry name" value="TRANSPOSASE INSO FOR INSERTION SEQUENCE ELEMENT IS911B-RELATED"/>
    <property type="match status" value="1"/>
</dbReference>
<feature type="domain" description="Integrase catalytic" evidence="2">
    <location>
        <begin position="85"/>
        <end position="266"/>
    </location>
</feature>
<reference evidence="3 4" key="2">
    <citation type="journal article" date="2010" name="Stand. Genomic Sci.">
        <title>Complete genome sequence of Nakamurella multipartita type strain (Y-104).</title>
        <authorList>
            <person name="Tice H."/>
            <person name="Mayilraj S."/>
            <person name="Sims D."/>
            <person name="Lapidus A."/>
            <person name="Nolan M."/>
            <person name="Lucas S."/>
            <person name="Glavina Del Rio T."/>
            <person name="Copeland A."/>
            <person name="Cheng J.F."/>
            <person name="Meincke L."/>
            <person name="Bruce D."/>
            <person name="Goodwin L."/>
            <person name="Pitluck S."/>
            <person name="Ivanova N."/>
            <person name="Mavromatis K."/>
            <person name="Ovchinnikova G."/>
            <person name="Pati A."/>
            <person name="Chen A."/>
            <person name="Palaniappan K."/>
            <person name="Land M."/>
            <person name="Hauser L."/>
            <person name="Chang Y.J."/>
            <person name="Jeffries C.D."/>
            <person name="Detter J.C."/>
            <person name="Brettin T."/>
            <person name="Rohde M."/>
            <person name="Goker M."/>
            <person name="Bristow J."/>
            <person name="Eisen J.A."/>
            <person name="Markowitz V."/>
            <person name="Hugenholtz P."/>
            <person name="Kyrpides N.C."/>
            <person name="Klenk H.P."/>
            <person name="Chen F."/>
        </authorList>
    </citation>
    <scope>NUCLEOTIDE SEQUENCE [LARGE SCALE GENOMIC DNA]</scope>
    <source>
        <strain evidence="4">ATCC 700099 / DSM 44233 / CIP 104796 / JCM 9543 / NBRC 105858 / Y-104</strain>
    </source>
</reference>
<dbReference type="InterPro" id="IPR050900">
    <property type="entry name" value="Transposase_IS3/IS150/IS904"/>
</dbReference>
<keyword evidence="4" id="KW-1185">Reference proteome</keyword>
<protein>
    <submittedName>
        <fullName evidence="3">Integrase catalytic region</fullName>
    </submittedName>
</protein>
<dbReference type="GO" id="GO:0003676">
    <property type="term" value="F:nucleic acid binding"/>
    <property type="evidence" value="ECO:0007669"/>
    <property type="project" value="InterPro"/>
</dbReference>
<dbReference type="PANTHER" id="PTHR46889">
    <property type="entry name" value="TRANSPOSASE INSF FOR INSERTION SEQUENCE IS3B-RELATED"/>
    <property type="match status" value="1"/>
</dbReference>
<dbReference type="Gene3D" id="3.30.420.10">
    <property type="entry name" value="Ribonuclease H-like superfamily/Ribonuclease H"/>
    <property type="match status" value="1"/>
</dbReference>
<dbReference type="eggNOG" id="COG2801">
    <property type="taxonomic scope" value="Bacteria"/>
</dbReference>
<dbReference type="STRING" id="479431.Namu_2560"/>
<evidence type="ECO:0000313" key="3">
    <source>
        <dbReference type="EMBL" id="ACV78916.1"/>
    </source>
</evidence>